<sequence>MPDSSIMLELCEILGITVNDLLSGEKISMESYEKKADENLIALKRKDENNMTKNAVISLLFSATLLIGIMVCLICNIAISGNLTWSLIPISSIVFVWVVSFPSIILGKKGMLISLISLSAFVIPYLFLLSRLIKVKEVFSVGVIMAVASILFLWVIAAIWNRVGKTRKLIALGMIFLLAIPFMVIINVILSRMIVEPVLDIWDMLSIFILLILAFISFICDYAKKKGLMK</sequence>
<keyword evidence="2" id="KW-0238">DNA-binding</keyword>
<evidence type="ECO:0000256" key="1">
    <source>
        <dbReference type="SAM" id="Phobius"/>
    </source>
</evidence>
<proteinExistence type="predicted"/>
<accession>A0A1Y4M7R9</accession>
<feature type="transmembrane region" description="Helical" evidence="1">
    <location>
        <begin position="172"/>
        <end position="195"/>
    </location>
</feature>
<protein>
    <submittedName>
        <fullName evidence="2">DNA-binding protein</fullName>
    </submittedName>
</protein>
<keyword evidence="1" id="KW-1133">Transmembrane helix</keyword>
<dbReference type="GO" id="GO:0003677">
    <property type="term" value="F:DNA binding"/>
    <property type="evidence" value="ECO:0007669"/>
    <property type="project" value="UniProtKB-KW"/>
</dbReference>
<dbReference type="AlphaFoldDB" id="A0A1Y4M7R9"/>
<feature type="transmembrane region" description="Helical" evidence="1">
    <location>
        <begin position="55"/>
        <end position="79"/>
    </location>
</feature>
<feature type="transmembrane region" description="Helical" evidence="1">
    <location>
        <begin position="201"/>
        <end position="223"/>
    </location>
</feature>
<organism evidence="2 3">
    <name type="scientific">Anaerotruncus colihominis</name>
    <dbReference type="NCBI Taxonomy" id="169435"/>
    <lineage>
        <taxon>Bacteria</taxon>
        <taxon>Bacillati</taxon>
        <taxon>Bacillota</taxon>
        <taxon>Clostridia</taxon>
        <taxon>Eubacteriales</taxon>
        <taxon>Oscillospiraceae</taxon>
        <taxon>Anaerotruncus</taxon>
    </lineage>
</organism>
<evidence type="ECO:0000313" key="3">
    <source>
        <dbReference type="Proteomes" id="UP000196386"/>
    </source>
</evidence>
<dbReference type="EMBL" id="NFKP01000048">
    <property type="protein sequence ID" value="OUP64848.1"/>
    <property type="molecule type" value="Genomic_DNA"/>
</dbReference>
<feature type="transmembrane region" description="Helical" evidence="1">
    <location>
        <begin position="112"/>
        <end position="133"/>
    </location>
</feature>
<keyword evidence="1" id="KW-0472">Membrane</keyword>
<feature type="transmembrane region" description="Helical" evidence="1">
    <location>
        <begin position="139"/>
        <end position="160"/>
    </location>
</feature>
<dbReference type="Proteomes" id="UP000196386">
    <property type="component" value="Unassembled WGS sequence"/>
</dbReference>
<keyword evidence="1" id="KW-0812">Transmembrane</keyword>
<comment type="caution">
    <text evidence="2">The sequence shown here is derived from an EMBL/GenBank/DDBJ whole genome shotgun (WGS) entry which is preliminary data.</text>
</comment>
<name>A0A1Y4M7R9_9FIRM</name>
<reference evidence="3" key="1">
    <citation type="submission" date="2017-04" db="EMBL/GenBank/DDBJ databases">
        <title>Function of individual gut microbiota members based on whole genome sequencing of pure cultures obtained from chicken caecum.</title>
        <authorList>
            <person name="Medvecky M."/>
            <person name="Cejkova D."/>
            <person name="Polansky O."/>
            <person name="Karasova D."/>
            <person name="Kubasova T."/>
            <person name="Cizek A."/>
            <person name="Rychlik I."/>
        </authorList>
    </citation>
    <scope>NUCLEOTIDE SEQUENCE [LARGE SCALE GENOMIC DNA]</scope>
    <source>
        <strain evidence="3">An175</strain>
    </source>
</reference>
<evidence type="ECO:0000313" key="2">
    <source>
        <dbReference type="EMBL" id="OUP64848.1"/>
    </source>
</evidence>
<gene>
    <name evidence="2" type="ORF">B5F11_20015</name>
</gene>
<feature type="transmembrane region" description="Helical" evidence="1">
    <location>
        <begin position="85"/>
        <end position="105"/>
    </location>
</feature>